<proteinExistence type="predicted"/>
<feature type="compositionally biased region" description="Polar residues" evidence="1">
    <location>
        <begin position="1"/>
        <end position="28"/>
    </location>
</feature>
<reference evidence="2 3" key="1">
    <citation type="journal article" date="2019" name="Nat. Ecol. Evol.">
        <title>Megaphylogeny resolves global patterns of mushroom evolution.</title>
        <authorList>
            <person name="Varga T."/>
            <person name="Krizsan K."/>
            <person name="Foldi C."/>
            <person name="Dima B."/>
            <person name="Sanchez-Garcia M."/>
            <person name="Sanchez-Ramirez S."/>
            <person name="Szollosi G.J."/>
            <person name="Szarkandi J.G."/>
            <person name="Papp V."/>
            <person name="Albert L."/>
            <person name="Andreopoulos W."/>
            <person name="Angelini C."/>
            <person name="Antonin V."/>
            <person name="Barry K.W."/>
            <person name="Bougher N.L."/>
            <person name="Buchanan P."/>
            <person name="Buyck B."/>
            <person name="Bense V."/>
            <person name="Catcheside P."/>
            <person name="Chovatia M."/>
            <person name="Cooper J."/>
            <person name="Damon W."/>
            <person name="Desjardin D."/>
            <person name="Finy P."/>
            <person name="Geml J."/>
            <person name="Haridas S."/>
            <person name="Hughes K."/>
            <person name="Justo A."/>
            <person name="Karasinski D."/>
            <person name="Kautmanova I."/>
            <person name="Kiss B."/>
            <person name="Kocsube S."/>
            <person name="Kotiranta H."/>
            <person name="LaButti K.M."/>
            <person name="Lechner B.E."/>
            <person name="Liimatainen K."/>
            <person name="Lipzen A."/>
            <person name="Lukacs Z."/>
            <person name="Mihaltcheva S."/>
            <person name="Morgado L.N."/>
            <person name="Niskanen T."/>
            <person name="Noordeloos M.E."/>
            <person name="Ohm R.A."/>
            <person name="Ortiz-Santana B."/>
            <person name="Ovrebo C."/>
            <person name="Racz N."/>
            <person name="Riley R."/>
            <person name="Savchenko A."/>
            <person name="Shiryaev A."/>
            <person name="Soop K."/>
            <person name="Spirin V."/>
            <person name="Szebenyi C."/>
            <person name="Tomsovsky M."/>
            <person name="Tulloss R.E."/>
            <person name="Uehling J."/>
            <person name="Grigoriev I.V."/>
            <person name="Vagvolgyi C."/>
            <person name="Papp T."/>
            <person name="Martin F.M."/>
            <person name="Miettinen O."/>
            <person name="Hibbett D.S."/>
            <person name="Nagy L.G."/>
        </authorList>
    </citation>
    <scope>NUCLEOTIDE SEQUENCE [LARGE SCALE GENOMIC DNA]</scope>
    <source>
        <strain evidence="2 3">CBS 309.79</strain>
    </source>
</reference>
<sequence length="96" mass="10664">MSSSSSDCRNPTGTDVCNNSSPQSPSTGTHRRVSFSDEIKVFEVEKTDAVQMDWERSRTAVWMFKLPRVPSTMGSGKWVRSPQLVPKPSRSASSKK</sequence>
<dbReference type="Proteomes" id="UP000305067">
    <property type="component" value="Unassembled WGS sequence"/>
</dbReference>
<name>A0A5C3QFM1_9AGAR</name>
<evidence type="ECO:0000313" key="3">
    <source>
        <dbReference type="Proteomes" id="UP000305067"/>
    </source>
</evidence>
<organism evidence="2 3">
    <name type="scientific">Pterulicium gracile</name>
    <dbReference type="NCBI Taxonomy" id="1884261"/>
    <lineage>
        <taxon>Eukaryota</taxon>
        <taxon>Fungi</taxon>
        <taxon>Dikarya</taxon>
        <taxon>Basidiomycota</taxon>
        <taxon>Agaricomycotina</taxon>
        <taxon>Agaricomycetes</taxon>
        <taxon>Agaricomycetidae</taxon>
        <taxon>Agaricales</taxon>
        <taxon>Pleurotineae</taxon>
        <taxon>Pterulaceae</taxon>
        <taxon>Pterulicium</taxon>
    </lineage>
</organism>
<evidence type="ECO:0000256" key="1">
    <source>
        <dbReference type="SAM" id="MobiDB-lite"/>
    </source>
</evidence>
<gene>
    <name evidence="2" type="ORF">BDV98DRAFT_606430</name>
</gene>
<feature type="region of interest" description="Disordered" evidence="1">
    <location>
        <begin position="1"/>
        <end position="33"/>
    </location>
</feature>
<keyword evidence="3" id="KW-1185">Reference proteome</keyword>
<protein>
    <submittedName>
        <fullName evidence="2">Uncharacterized protein</fullName>
    </submittedName>
</protein>
<feature type="region of interest" description="Disordered" evidence="1">
    <location>
        <begin position="70"/>
        <end position="96"/>
    </location>
</feature>
<accession>A0A5C3QFM1</accession>
<evidence type="ECO:0000313" key="2">
    <source>
        <dbReference type="EMBL" id="TFK98938.1"/>
    </source>
</evidence>
<dbReference type="EMBL" id="ML178836">
    <property type="protein sequence ID" value="TFK98938.1"/>
    <property type="molecule type" value="Genomic_DNA"/>
</dbReference>
<dbReference type="AlphaFoldDB" id="A0A5C3QFM1"/>